<evidence type="ECO:0000313" key="10">
    <source>
        <dbReference type="Proteomes" id="UP000663879"/>
    </source>
</evidence>
<dbReference type="InterPro" id="IPR011012">
    <property type="entry name" value="Longin-like_dom_sf"/>
</dbReference>
<organism evidence="9 10">
    <name type="scientific">Brachionus calyciflorus</name>
    <dbReference type="NCBI Taxonomy" id="104777"/>
    <lineage>
        <taxon>Eukaryota</taxon>
        <taxon>Metazoa</taxon>
        <taxon>Spiralia</taxon>
        <taxon>Gnathifera</taxon>
        <taxon>Rotifera</taxon>
        <taxon>Eurotatoria</taxon>
        <taxon>Monogononta</taxon>
        <taxon>Pseudotrocha</taxon>
        <taxon>Ploima</taxon>
        <taxon>Brachionidae</taxon>
        <taxon>Brachionus</taxon>
    </lineage>
</organism>
<comment type="subcellular location">
    <subcellularLocation>
        <location evidence="2">Endoplasmic reticulum</location>
    </subcellularLocation>
    <subcellularLocation>
        <location evidence="1">Golgi apparatus</location>
        <location evidence="1">cis-Golgi network</location>
    </subcellularLocation>
</comment>
<comment type="caution">
    <text evidence="9">The sequence shown here is derived from an EMBL/GenBank/DDBJ whole genome shotgun (WGS) entry which is preliminary data.</text>
</comment>
<feature type="domain" description="MULE transposase" evidence="8">
    <location>
        <begin position="135"/>
        <end position="208"/>
    </location>
</feature>
<dbReference type="AlphaFoldDB" id="A0A813THV7"/>
<keyword evidence="6" id="KW-0333">Golgi apparatus</keyword>
<gene>
    <name evidence="9" type="ORF">OXX778_LOCUS6981</name>
</gene>
<dbReference type="Proteomes" id="UP000663879">
    <property type="component" value="Unassembled WGS sequence"/>
</dbReference>
<proteinExistence type="inferred from homology"/>
<evidence type="ECO:0000256" key="6">
    <source>
        <dbReference type="ARBA" id="ARBA00023034"/>
    </source>
</evidence>
<dbReference type="GO" id="GO:0005783">
    <property type="term" value="C:endoplasmic reticulum"/>
    <property type="evidence" value="ECO:0007669"/>
    <property type="project" value="UniProtKB-SubCell"/>
</dbReference>
<dbReference type="EMBL" id="CAJNOC010000864">
    <property type="protein sequence ID" value="CAF0811211.1"/>
    <property type="molecule type" value="Genomic_DNA"/>
</dbReference>
<protein>
    <recommendedName>
        <fullName evidence="8">MULE transposase domain-containing protein</fullName>
    </recommendedName>
</protein>
<reference evidence="9" key="1">
    <citation type="submission" date="2021-02" db="EMBL/GenBank/DDBJ databases">
        <authorList>
            <person name="Nowell W R."/>
        </authorList>
    </citation>
    <scope>NUCLEOTIDE SEQUENCE</scope>
    <source>
        <strain evidence="9">Ploen Becks lab</strain>
    </source>
</reference>
<dbReference type="CDD" id="cd14855">
    <property type="entry name" value="TRAPPC1_MUM2"/>
    <property type="match status" value="1"/>
</dbReference>
<sequence>MTVYNLYIFNREGQCIYYKEWNRTKESGLDREQEYKQMFGLIIEMKSFVTKMSPTDLKDGFLGFKTNKYKMNYYETPSGLKFVLNTDLNPFGNTRELLHQMYEQVLLPTVIKSPNGSLKEPIKNSNFEKRLEESDINRQLHPIIFMLTSHEQTNDYLYFYESIQDLCSKMRINLRPDYTRQDASNAMASAAETVFKEAKILMCYFHLNEFLKYFTDQWVKGRFSNWQIFHTPPGYSSANSILESLNKTVKGTFTLRKRYTVFKTLDILQDQCLFYSNSEKTFNNNPRVTKEMIKAAGSYDEKLFKKLDRDTFEFKYKKEKYRINLFDLNC</sequence>
<name>A0A813THV7_9BILA</name>
<keyword evidence="10" id="KW-1185">Reference proteome</keyword>
<dbReference type="PANTHER" id="PTHR23249">
    <property type="entry name" value="TRAFFICKING PROTEIN PARTICLE COMPLEX SUBUNIT"/>
    <property type="match status" value="1"/>
</dbReference>
<evidence type="ECO:0000256" key="1">
    <source>
        <dbReference type="ARBA" id="ARBA00004222"/>
    </source>
</evidence>
<dbReference type="Pfam" id="PF04099">
    <property type="entry name" value="Sybindin"/>
    <property type="match status" value="1"/>
</dbReference>
<keyword evidence="4" id="KW-0256">Endoplasmic reticulum</keyword>
<dbReference type="PANTHER" id="PTHR23249:SF16">
    <property type="entry name" value="TRAFFICKING PROTEIN PARTICLE COMPLEX SUBUNIT 1"/>
    <property type="match status" value="1"/>
</dbReference>
<dbReference type="InterPro" id="IPR007233">
    <property type="entry name" value="TRAPPC"/>
</dbReference>
<dbReference type="InterPro" id="IPR018289">
    <property type="entry name" value="MULE_transposase_dom"/>
</dbReference>
<dbReference type="SMART" id="SM01399">
    <property type="entry name" value="Sybindin"/>
    <property type="match status" value="1"/>
</dbReference>
<accession>A0A813THV7</accession>
<keyword evidence="3" id="KW-0813">Transport</keyword>
<evidence type="ECO:0000313" key="9">
    <source>
        <dbReference type="EMBL" id="CAF0811211.1"/>
    </source>
</evidence>
<dbReference type="GO" id="GO:0005794">
    <property type="term" value="C:Golgi apparatus"/>
    <property type="evidence" value="ECO:0007669"/>
    <property type="project" value="UniProtKB-SubCell"/>
</dbReference>
<evidence type="ECO:0000256" key="5">
    <source>
        <dbReference type="ARBA" id="ARBA00022892"/>
    </source>
</evidence>
<dbReference type="Pfam" id="PF10551">
    <property type="entry name" value="MULE"/>
    <property type="match status" value="1"/>
</dbReference>
<dbReference type="Gene3D" id="3.30.450.70">
    <property type="match status" value="1"/>
</dbReference>
<dbReference type="GO" id="GO:0030008">
    <property type="term" value="C:TRAPP complex"/>
    <property type="evidence" value="ECO:0007669"/>
    <property type="project" value="InterPro"/>
</dbReference>
<dbReference type="GO" id="GO:0006888">
    <property type="term" value="P:endoplasmic reticulum to Golgi vesicle-mediated transport"/>
    <property type="evidence" value="ECO:0007669"/>
    <property type="project" value="TreeGrafter"/>
</dbReference>
<evidence type="ECO:0000256" key="4">
    <source>
        <dbReference type="ARBA" id="ARBA00022824"/>
    </source>
</evidence>
<evidence type="ECO:0000256" key="3">
    <source>
        <dbReference type="ARBA" id="ARBA00022448"/>
    </source>
</evidence>
<evidence type="ECO:0000256" key="2">
    <source>
        <dbReference type="ARBA" id="ARBA00004240"/>
    </source>
</evidence>
<evidence type="ECO:0000256" key="7">
    <source>
        <dbReference type="ARBA" id="ARBA00038167"/>
    </source>
</evidence>
<keyword evidence="5" id="KW-0931">ER-Golgi transport</keyword>
<comment type="similarity">
    <text evidence="7">Belongs to the TRAPP small subunits family. BET5 subfamily.</text>
</comment>
<dbReference type="SUPFAM" id="SSF64356">
    <property type="entry name" value="SNARE-like"/>
    <property type="match status" value="1"/>
</dbReference>
<evidence type="ECO:0000259" key="8">
    <source>
        <dbReference type="Pfam" id="PF10551"/>
    </source>
</evidence>
<dbReference type="OrthoDB" id="246406at2759"/>